<organism evidence="1 2">
    <name type="scientific">Propioniciclava sinopodophylli</name>
    <dbReference type="NCBI Taxonomy" id="1837344"/>
    <lineage>
        <taxon>Bacteria</taxon>
        <taxon>Bacillati</taxon>
        <taxon>Actinomycetota</taxon>
        <taxon>Actinomycetes</taxon>
        <taxon>Propionibacteriales</taxon>
        <taxon>Propionibacteriaceae</taxon>
        <taxon>Propioniciclava</taxon>
    </lineage>
</organism>
<accession>A0A4Q9KH73</accession>
<evidence type="ECO:0000313" key="2">
    <source>
        <dbReference type="Proteomes" id="UP000292373"/>
    </source>
</evidence>
<protein>
    <recommendedName>
        <fullName evidence="3">Barstar (barnase inhibitor) domain-containing protein</fullName>
    </recommendedName>
</protein>
<gene>
    <name evidence="1" type="ORF">ET989_01855</name>
</gene>
<keyword evidence="2" id="KW-1185">Reference proteome</keyword>
<dbReference type="AlphaFoldDB" id="A0A4Q9KH73"/>
<sequence length="128" mass="13467">MTAAFAPGFYTTETDAASVSGDWRLGGWTPKVLQLPEDLGNDARRIVLVELGRALGLGDVASVDGLASALAGTAPQTVLVWARGTEFADQQAGVWKALAEVLEARAKASPAFAVVLAGRDKKSKERDR</sequence>
<dbReference type="EMBL" id="SDMQ01000001">
    <property type="protein sequence ID" value="TBT88704.1"/>
    <property type="molecule type" value="Genomic_DNA"/>
</dbReference>
<name>A0A4Q9KH73_9ACTN</name>
<proteinExistence type="predicted"/>
<reference evidence="1 2" key="1">
    <citation type="submission" date="2019-01" db="EMBL/GenBank/DDBJ databases">
        <title>Lactibacter flavus gen. nov., sp. nov., a novel bacterium of the family Propionibacteriaceae isolated from raw milk and dairy products.</title>
        <authorList>
            <person name="Huptas C."/>
            <person name="Wenning M."/>
            <person name="Breitenwieser F."/>
            <person name="Doll E."/>
            <person name="Von Neubeck M."/>
            <person name="Busse H.-J."/>
            <person name="Scherer S."/>
        </authorList>
    </citation>
    <scope>NUCLEOTIDE SEQUENCE [LARGE SCALE GENOMIC DNA]</scope>
    <source>
        <strain evidence="1 2">KCTC 33808</strain>
    </source>
</reference>
<evidence type="ECO:0008006" key="3">
    <source>
        <dbReference type="Google" id="ProtNLM"/>
    </source>
</evidence>
<dbReference type="RefSeq" id="WP_131166832.1">
    <property type="nucleotide sequence ID" value="NZ_SDMQ01000001.1"/>
</dbReference>
<comment type="caution">
    <text evidence="1">The sequence shown here is derived from an EMBL/GenBank/DDBJ whole genome shotgun (WGS) entry which is preliminary data.</text>
</comment>
<dbReference type="Proteomes" id="UP000292373">
    <property type="component" value="Unassembled WGS sequence"/>
</dbReference>
<evidence type="ECO:0000313" key="1">
    <source>
        <dbReference type="EMBL" id="TBT88704.1"/>
    </source>
</evidence>